<dbReference type="InterPro" id="IPR028299">
    <property type="entry name" value="ClpA/B_CS2"/>
</dbReference>
<dbReference type="Proteomes" id="UP000199541">
    <property type="component" value="Unassembled WGS sequence"/>
</dbReference>
<dbReference type="EMBL" id="FNOB01000003">
    <property type="protein sequence ID" value="SDW39783.1"/>
    <property type="molecule type" value="Genomic_DNA"/>
</dbReference>
<dbReference type="RefSeq" id="WP_035842135.1">
    <property type="nucleotide sequence ID" value="NZ_BNAB01000003.1"/>
</dbReference>
<dbReference type="Pfam" id="PF02861">
    <property type="entry name" value="Clp_N"/>
    <property type="match status" value="1"/>
</dbReference>
<reference evidence="10" key="3">
    <citation type="submission" date="2023-06" db="EMBL/GenBank/DDBJ databases">
        <authorList>
            <person name="Sun Q."/>
            <person name="Zhou Y."/>
        </authorList>
    </citation>
    <scope>NUCLEOTIDE SEQUENCE</scope>
    <source>
        <strain evidence="10">CGMCC 1.10859</strain>
    </source>
</reference>
<dbReference type="PROSITE" id="PS00871">
    <property type="entry name" value="CLPAB_2"/>
    <property type="match status" value="1"/>
</dbReference>
<keyword evidence="3 7" id="KW-0547">Nucleotide-binding</keyword>
<feature type="domain" description="Clp R" evidence="9">
    <location>
        <begin position="1"/>
        <end position="147"/>
    </location>
</feature>
<dbReference type="Gene3D" id="3.40.50.300">
    <property type="entry name" value="P-loop containing nucleotide triphosphate hydrolases"/>
    <property type="match status" value="2"/>
</dbReference>
<dbReference type="NCBIfam" id="TIGR02639">
    <property type="entry name" value="ClpA"/>
    <property type="match status" value="1"/>
</dbReference>
<dbReference type="SUPFAM" id="SSF52540">
    <property type="entry name" value="P-loop containing nucleoside triphosphate hydrolases"/>
    <property type="match status" value="2"/>
</dbReference>
<evidence type="ECO:0000313" key="13">
    <source>
        <dbReference type="Proteomes" id="UP000634647"/>
    </source>
</evidence>
<evidence type="ECO:0000256" key="1">
    <source>
        <dbReference type="ARBA" id="ARBA00008675"/>
    </source>
</evidence>
<dbReference type="EMBL" id="BNAB01000003">
    <property type="protein sequence ID" value="GHD99963.1"/>
    <property type="molecule type" value="Genomic_DNA"/>
</dbReference>
<dbReference type="InterPro" id="IPR050130">
    <property type="entry name" value="ClpA_ClpB"/>
</dbReference>
<evidence type="ECO:0000256" key="2">
    <source>
        <dbReference type="ARBA" id="ARBA00022737"/>
    </source>
</evidence>
<dbReference type="Proteomes" id="UP000634647">
    <property type="component" value="Unassembled WGS sequence"/>
</dbReference>
<dbReference type="Pfam" id="PF07724">
    <property type="entry name" value="AAA_2"/>
    <property type="match status" value="1"/>
</dbReference>
<dbReference type="PROSITE" id="PS51903">
    <property type="entry name" value="CLP_R"/>
    <property type="match status" value="1"/>
</dbReference>
<evidence type="ECO:0000313" key="10">
    <source>
        <dbReference type="EMBL" id="GHD99963.1"/>
    </source>
</evidence>
<dbReference type="GO" id="GO:0005524">
    <property type="term" value="F:ATP binding"/>
    <property type="evidence" value="ECO:0007669"/>
    <property type="project" value="UniProtKB-KW"/>
</dbReference>
<dbReference type="GO" id="GO:0043335">
    <property type="term" value="P:protein unfolding"/>
    <property type="evidence" value="ECO:0007669"/>
    <property type="project" value="InterPro"/>
</dbReference>
<keyword evidence="2 6" id="KW-0677">Repeat</keyword>
<dbReference type="GO" id="GO:0016887">
    <property type="term" value="F:ATP hydrolysis activity"/>
    <property type="evidence" value="ECO:0007669"/>
    <property type="project" value="InterPro"/>
</dbReference>
<dbReference type="PANTHER" id="PTHR11638">
    <property type="entry name" value="ATP-DEPENDENT CLP PROTEASE"/>
    <property type="match status" value="1"/>
</dbReference>
<dbReference type="Gene3D" id="1.10.8.60">
    <property type="match status" value="2"/>
</dbReference>
<reference evidence="11 12" key="2">
    <citation type="submission" date="2016-10" db="EMBL/GenBank/DDBJ databases">
        <authorList>
            <person name="Varghese N."/>
            <person name="Submissions S."/>
        </authorList>
    </citation>
    <scope>NUCLEOTIDE SEQUENCE [LARGE SCALE GENOMIC DNA]</scope>
    <source>
        <strain evidence="11 12">DSM 24802</strain>
    </source>
</reference>
<dbReference type="CDD" id="cd00009">
    <property type="entry name" value="AAA"/>
    <property type="match status" value="1"/>
</dbReference>
<dbReference type="GO" id="GO:0006508">
    <property type="term" value="P:proteolysis"/>
    <property type="evidence" value="ECO:0007669"/>
    <property type="project" value="UniProtKB-KW"/>
</dbReference>
<dbReference type="PANTHER" id="PTHR11638:SF111">
    <property type="entry name" value="ATP-DEPENDENT CLP PROTEASE ATP-BINDING SUBUNIT CLPA"/>
    <property type="match status" value="1"/>
</dbReference>
<dbReference type="SMART" id="SM00382">
    <property type="entry name" value="AAA"/>
    <property type="match status" value="2"/>
</dbReference>
<proteinExistence type="inferred from homology"/>
<comment type="caution">
    <text evidence="10">The sequence shown here is derived from an EMBL/GenBank/DDBJ whole genome shotgun (WGS) entry which is preliminary data.</text>
</comment>
<dbReference type="Pfam" id="PF17871">
    <property type="entry name" value="AAA_lid_9"/>
    <property type="match status" value="1"/>
</dbReference>
<evidence type="ECO:0000256" key="8">
    <source>
        <dbReference type="SAM" id="MobiDB-lite"/>
    </source>
</evidence>
<keyword evidence="12" id="KW-1185">Reference proteome</keyword>
<dbReference type="GO" id="GO:0005737">
    <property type="term" value="C:cytoplasm"/>
    <property type="evidence" value="ECO:0007669"/>
    <property type="project" value="TreeGrafter"/>
</dbReference>
<dbReference type="InterPro" id="IPR004176">
    <property type="entry name" value="Clp_R_N"/>
</dbReference>
<evidence type="ECO:0000256" key="3">
    <source>
        <dbReference type="ARBA" id="ARBA00022741"/>
    </source>
</evidence>
<dbReference type="Gene3D" id="1.10.1780.10">
    <property type="entry name" value="Clp, N-terminal domain"/>
    <property type="match status" value="1"/>
</dbReference>
<feature type="region of interest" description="Disordered" evidence="8">
    <location>
        <begin position="150"/>
        <end position="173"/>
    </location>
</feature>
<dbReference type="Pfam" id="PF10431">
    <property type="entry name" value="ClpB_D2-small"/>
    <property type="match status" value="1"/>
</dbReference>
<dbReference type="SMART" id="SM01086">
    <property type="entry name" value="ClpB_D2-small"/>
    <property type="match status" value="1"/>
</dbReference>
<evidence type="ECO:0000313" key="12">
    <source>
        <dbReference type="Proteomes" id="UP000199541"/>
    </source>
</evidence>
<dbReference type="FunFam" id="3.40.50.300:FF:000010">
    <property type="entry name" value="Chaperone clpB 1, putative"/>
    <property type="match status" value="1"/>
</dbReference>
<evidence type="ECO:0000256" key="5">
    <source>
        <dbReference type="ARBA" id="ARBA00023186"/>
    </source>
</evidence>
<dbReference type="InterPro" id="IPR027417">
    <property type="entry name" value="P-loop_NTPase"/>
</dbReference>
<evidence type="ECO:0000313" key="11">
    <source>
        <dbReference type="EMBL" id="SDW39783.1"/>
    </source>
</evidence>
<dbReference type="GO" id="GO:0034605">
    <property type="term" value="P:cellular response to heat"/>
    <property type="evidence" value="ECO:0007669"/>
    <property type="project" value="TreeGrafter"/>
</dbReference>
<dbReference type="Pfam" id="PF00004">
    <property type="entry name" value="AAA"/>
    <property type="match status" value="1"/>
</dbReference>
<keyword evidence="5 7" id="KW-0143">Chaperone</keyword>
<reference evidence="10" key="1">
    <citation type="journal article" date="2014" name="Int. J. Syst. Evol. Microbiol.">
        <title>Complete genome sequence of Corynebacterium casei LMG S-19264T (=DSM 44701T), isolated from a smear-ripened cheese.</title>
        <authorList>
            <consortium name="US DOE Joint Genome Institute (JGI-PGF)"/>
            <person name="Walter F."/>
            <person name="Albersmeier A."/>
            <person name="Kalinowski J."/>
            <person name="Ruckert C."/>
        </authorList>
    </citation>
    <scope>NUCLEOTIDE SEQUENCE</scope>
    <source>
        <strain evidence="10">CGMCC 1.10859</strain>
    </source>
</reference>
<dbReference type="InterPro" id="IPR036628">
    <property type="entry name" value="Clp_N_dom_sf"/>
</dbReference>
<evidence type="ECO:0000256" key="4">
    <source>
        <dbReference type="ARBA" id="ARBA00022840"/>
    </source>
</evidence>
<accession>A0AAN4UPS8</accession>
<evidence type="ECO:0000259" key="9">
    <source>
        <dbReference type="PROSITE" id="PS51903"/>
    </source>
</evidence>
<evidence type="ECO:0000256" key="6">
    <source>
        <dbReference type="PROSITE-ProRule" id="PRU01251"/>
    </source>
</evidence>
<comment type="similarity">
    <text evidence="1 7">Belongs to the ClpA/ClpB family.</text>
</comment>
<dbReference type="AlphaFoldDB" id="A0AAN4UPS8"/>
<keyword evidence="10" id="KW-0645">Protease</keyword>
<dbReference type="PRINTS" id="PR00300">
    <property type="entry name" value="CLPPROTEASEA"/>
</dbReference>
<dbReference type="InterPro" id="IPR003959">
    <property type="entry name" value="ATPase_AAA_core"/>
</dbReference>
<dbReference type="InterPro" id="IPR041546">
    <property type="entry name" value="ClpA/ClpB_AAA_lid"/>
</dbReference>
<dbReference type="InterPro" id="IPR013461">
    <property type="entry name" value="ClpA"/>
</dbReference>
<keyword evidence="4 7" id="KW-0067">ATP-binding</keyword>
<evidence type="ECO:0000256" key="7">
    <source>
        <dbReference type="RuleBase" id="RU004432"/>
    </source>
</evidence>
<dbReference type="PROSITE" id="PS00870">
    <property type="entry name" value="CLPAB_1"/>
    <property type="match status" value="1"/>
</dbReference>
<gene>
    <name evidence="10" type="primary">clpA</name>
    <name evidence="10" type="ORF">GCM10008024_09780</name>
    <name evidence="11" type="ORF">SAMN05444006_103114</name>
</gene>
<dbReference type="GO" id="GO:0008233">
    <property type="term" value="F:peptidase activity"/>
    <property type="evidence" value="ECO:0007669"/>
    <property type="project" value="UniProtKB-KW"/>
</dbReference>
<sequence length="773" mass="84758">MPSFSTTLEQAIHGALALANARRHELATLEHLLLALIDEPDAAKVMQACSVDLDVLRKTLNDFIDDDLATLVTDIEGSEAVPTAAFQRVIQRAAIHVQSSGRSEVTGANVLVAIFAERESNAAYFLQEQDMTRYDAVNFIAHGVAKDPDFGEARPVTGAEPPAEEAQKAEAGEAKESALGKYCIDLNAKSRKGEVDPLIGREHEVERCIQVLCRRRKNNPLLVGDPGVGKTAIAEGLAWKIVKEEVPEVLAGATIFSLDMGALLAGTRYRGDFEERLKAVMKELEDHPDGILFIDEIHTVIGAGATSGGAMDASNLLKPALQGGKLRCMGSTTYKEFRQHFEKDRALSRRFQKIDVNEPSVEDAVKILLGLKPYFEKHHDIRYTQDAIRAAVDLSSRYIHDRKLPDKAIDVIDEAGAAQHLVAESKRRKTISPKEIEAVVAKIARIPPKNVTKDDAEVLKDLETSLKRVVFGQDKAIEALASAIKLARAGLREPEKPIGNYLFAGPTGVGKTEVANQLASTLGVELLRFDMSEYMEKHAVSRLIGAPPGYVGFDQGGMLTDGVDQHPHCVLLLDEIEKAHPDVYNILLQVMDHGKLTDHNGRTVDFRNVILIMTSNAGAADMAKAAIGFGRDRREGEDTAAIERTFTPEFRNRLDAVISFAPLPREVILRVVEKFVLQLEAQLFDRGVNIELTPEAADWLAEKGYDDKMGARPLARVIQEHIKKPLAEELLFGKLVKGGLVKVGVKDDAIALEFEEPQKPRITGSKPPLLTAE</sequence>
<dbReference type="InterPro" id="IPR019489">
    <property type="entry name" value="Clp_ATPase_C"/>
</dbReference>
<organism evidence="10 13">
    <name type="scientific">Allgaiera indica</name>
    <dbReference type="NCBI Taxonomy" id="765699"/>
    <lineage>
        <taxon>Bacteria</taxon>
        <taxon>Pseudomonadati</taxon>
        <taxon>Pseudomonadota</taxon>
        <taxon>Alphaproteobacteria</taxon>
        <taxon>Rhodobacterales</taxon>
        <taxon>Paracoccaceae</taxon>
        <taxon>Allgaiera</taxon>
    </lineage>
</organism>
<keyword evidence="10" id="KW-0378">Hydrolase</keyword>
<dbReference type="FunFam" id="3.40.50.300:FF:000025">
    <property type="entry name" value="ATP-dependent Clp protease subunit"/>
    <property type="match status" value="1"/>
</dbReference>
<dbReference type="InterPro" id="IPR018368">
    <property type="entry name" value="ClpA/B_CS1"/>
</dbReference>
<name>A0AAN4UPS8_9RHOB</name>
<dbReference type="CDD" id="cd19499">
    <property type="entry name" value="RecA-like_ClpB_Hsp104-like"/>
    <property type="match status" value="1"/>
</dbReference>
<dbReference type="InterPro" id="IPR001270">
    <property type="entry name" value="ClpA/B"/>
</dbReference>
<dbReference type="SUPFAM" id="SSF81923">
    <property type="entry name" value="Double Clp-N motif"/>
    <property type="match status" value="1"/>
</dbReference>
<protein>
    <submittedName>
        <fullName evidence="10">ATP-dependent Clp protease ATP-binding subunit ClpA</fullName>
    </submittedName>
</protein>
<dbReference type="InterPro" id="IPR003593">
    <property type="entry name" value="AAA+_ATPase"/>
</dbReference>